<evidence type="ECO:0000313" key="2">
    <source>
        <dbReference type="EMBL" id="KIP07551.1"/>
    </source>
</evidence>
<proteinExistence type="predicted"/>
<keyword evidence="1" id="KW-0175">Coiled coil</keyword>
<organism evidence="2 3">
    <name type="scientific">Phlebiopsis gigantea (strain 11061_1 CR5-6)</name>
    <name type="common">White-rot fungus</name>
    <name type="synonym">Peniophora gigantea</name>
    <dbReference type="NCBI Taxonomy" id="745531"/>
    <lineage>
        <taxon>Eukaryota</taxon>
        <taxon>Fungi</taxon>
        <taxon>Dikarya</taxon>
        <taxon>Basidiomycota</taxon>
        <taxon>Agaricomycotina</taxon>
        <taxon>Agaricomycetes</taxon>
        <taxon>Polyporales</taxon>
        <taxon>Phanerochaetaceae</taxon>
        <taxon>Phlebiopsis</taxon>
    </lineage>
</organism>
<dbReference type="Proteomes" id="UP000053257">
    <property type="component" value="Unassembled WGS sequence"/>
</dbReference>
<keyword evidence="3" id="KW-1185">Reference proteome</keyword>
<dbReference type="EMBL" id="KN840495">
    <property type="protein sequence ID" value="KIP07551.1"/>
    <property type="molecule type" value="Genomic_DNA"/>
</dbReference>
<dbReference type="HOGENOM" id="CLU_1235419_0_0_1"/>
<feature type="coiled-coil region" evidence="1">
    <location>
        <begin position="15"/>
        <end position="49"/>
    </location>
</feature>
<accession>A0A0C3RZ42</accession>
<gene>
    <name evidence="2" type="ORF">PHLGIDRAFT_414573</name>
</gene>
<evidence type="ECO:0000313" key="3">
    <source>
        <dbReference type="Proteomes" id="UP000053257"/>
    </source>
</evidence>
<evidence type="ECO:0008006" key="4">
    <source>
        <dbReference type="Google" id="ProtNLM"/>
    </source>
</evidence>
<sequence length="187" mass="21009">MEELCRDPVLAPQVLKLFNDRLQETRQALEASQKETERLQAENADLRGIIDGFESPTSRYHQLPAEGNAVCSGESCPARQAATHLEAELDNLRSQFDVLDVSRATAVQRIKELEAKLYTQETTSRELQGRLSESRGLLETRQSAFDEKETELRQKLDIVNQKYALCKARVQQLLAVGMTLSLSTGCN</sequence>
<dbReference type="AlphaFoldDB" id="A0A0C3RZ42"/>
<reference evidence="2 3" key="1">
    <citation type="journal article" date="2014" name="PLoS Genet.">
        <title>Analysis of the Phlebiopsis gigantea genome, transcriptome and secretome provides insight into its pioneer colonization strategies of wood.</title>
        <authorList>
            <person name="Hori C."/>
            <person name="Ishida T."/>
            <person name="Igarashi K."/>
            <person name="Samejima M."/>
            <person name="Suzuki H."/>
            <person name="Master E."/>
            <person name="Ferreira P."/>
            <person name="Ruiz-Duenas F.J."/>
            <person name="Held B."/>
            <person name="Canessa P."/>
            <person name="Larrondo L.F."/>
            <person name="Schmoll M."/>
            <person name="Druzhinina I.S."/>
            <person name="Kubicek C.P."/>
            <person name="Gaskell J.A."/>
            <person name="Kersten P."/>
            <person name="St John F."/>
            <person name="Glasner J."/>
            <person name="Sabat G."/>
            <person name="Splinter BonDurant S."/>
            <person name="Syed K."/>
            <person name="Yadav J."/>
            <person name="Mgbeahuruike A.C."/>
            <person name="Kovalchuk A."/>
            <person name="Asiegbu F.O."/>
            <person name="Lackner G."/>
            <person name="Hoffmeister D."/>
            <person name="Rencoret J."/>
            <person name="Gutierrez A."/>
            <person name="Sun H."/>
            <person name="Lindquist E."/>
            <person name="Barry K."/>
            <person name="Riley R."/>
            <person name="Grigoriev I.V."/>
            <person name="Henrissat B."/>
            <person name="Kues U."/>
            <person name="Berka R.M."/>
            <person name="Martinez A.T."/>
            <person name="Covert S.F."/>
            <person name="Blanchette R.A."/>
            <person name="Cullen D."/>
        </authorList>
    </citation>
    <scope>NUCLEOTIDE SEQUENCE [LARGE SCALE GENOMIC DNA]</scope>
    <source>
        <strain evidence="2 3">11061_1 CR5-6</strain>
    </source>
</reference>
<evidence type="ECO:0000256" key="1">
    <source>
        <dbReference type="SAM" id="Coils"/>
    </source>
</evidence>
<dbReference type="Gene3D" id="1.10.287.1490">
    <property type="match status" value="1"/>
</dbReference>
<protein>
    <recommendedName>
        <fullName evidence="4">Autophagy-related protein 16 domain-containing protein</fullName>
    </recommendedName>
</protein>
<name>A0A0C3RZ42_PHLG1</name>